<evidence type="ECO:0000313" key="10">
    <source>
        <dbReference type="EMBL" id="MBF1414722.1"/>
    </source>
</evidence>
<evidence type="ECO:0000256" key="1">
    <source>
        <dbReference type="ARBA" id="ARBA00004442"/>
    </source>
</evidence>
<evidence type="ECO:0000256" key="3">
    <source>
        <dbReference type="ARBA" id="ARBA00022729"/>
    </source>
</evidence>
<accession>A0A930N5P3</accession>
<feature type="signal peptide" evidence="7">
    <location>
        <begin position="1"/>
        <end position="19"/>
    </location>
</feature>
<evidence type="ECO:0000256" key="2">
    <source>
        <dbReference type="ARBA" id="ARBA00006275"/>
    </source>
</evidence>
<protein>
    <submittedName>
        <fullName evidence="10">RagB/SusD family nutrient uptake outer membrane protein</fullName>
    </submittedName>
</protein>
<dbReference type="InterPro" id="IPR033985">
    <property type="entry name" value="SusD-like_N"/>
</dbReference>
<name>A0A930N5P3_9BACT</name>
<organism evidence="10 11">
    <name type="scientific">Prevotella histicola</name>
    <dbReference type="NCBI Taxonomy" id="470565"/>
    <lineage>
        <taxon>Bacteria</taxon>
        <taxon>Pseudomonadati</taxon>
        <taxon>Bacteroidota</taxon>
        <taxon>Bacteroidia</taxon>
        <taxon>Bacteroidales</taxon>
        <taxon>Prevotellaceae</taxon>
        <taxon>Prevotella</taxon>
    </lineage>
</organism>
<reference evidence="10" key="1">
    <citation type="submission" date="2020-04" db="EMBL/GenBank/DDBJ databases">
        <title>Deep metagenomics examines the oral microbiome during advanced dental caries in children, revealing novel taxa and co-occurrences with host molecules.</title>
        <authorList>
            <person name="Baker J.L."/>
            <person name="Morton J.T."/>
            <person name="Dinis M."/>
            <person name="Alvarez R."/>
            <person name="Tran N.C."/>
            <person name="Knight R."/>
            <person name="Edlund A."/>
        </authorList>
    </citation>
    <scope>NUCLEOTIDE SEQUENCE</scope>
    <source>
        <strain evidence="10">JCVI_25_bin.9</strain>
    </source>
</reference>
<dbReference type="SUPFAM" id="SSF48452">
    <property type="entry name" value="TPR-like"/>
    <property type="match status" value="1"/>
</dbReference>
<feature type="chain" id="PRO_5036737389" evidence="7">
    <location>
        <begin position="20"/>
        <end position="551"/>
    </location>
</feature>
<feature type="region of interest" description="Disordered" evidence="6">
    <location>
        <begin position="521"/>
        <end position="551"/>
    </location>
</feature>
<sequence length="551" mass="60510">MKRYSLSLLVLCGALLATSCNDLNEQEPAGNKLSTNQMLATNEMIPERAAATFSGMFNYLGTPGIYGTARADDFGAISAALSCDAEGADLISGDNGYNWFSAACTLQSRDVHYANPLMRYTIPYRQIGVANQIINSIDESTATGTPLNQLAQAHAIRAFDYMQLAPYFQFSYATSADKPCVPILTGTEDYFNNPRATVKQVYELILKDLDFAIAHLQGYTRPSKQYIDLNVAYGLRARANLLMGNWAAAAADADKAMDGYTPASIAEVSVPAFDNIADHNWIWGVDITEAQLKSNSNAGYQNASSWLSAFSGEAYAAATGNVPVINKLLFDKIPSTDVRKGWWLDANKHSPNWANITWTDPSKGTSATGDAIADFEIENVKTPFDAYTNIKFGQQSGIGNTLNNNDFPLMRVEEMILIKAEGLAKSGQEATAKQVLEDFVRTYRDPSYTVPSTRTLADEIWFQRRVELWGEGFFTMDAKRLGKNIVRIHAGEVSNYPDAYQFNIKSDDGWLNLRFPQREMDNNEGLKGNDNTGGALPVSGQNGDLRDGVTD</sequence>
<dbReference type="EMBL" id="JABZSQ010000049">
    <property type="protein sequence ID" value="MBF1414722.1"/>
    <property type="molecule type" value="Genomic_DNA"/>
</dbReference>
<evidence type="ECO:0000259" key="8">
    <source>
        <dbReference type="Pfam" id="PF07980"/>
    </source>
</evidence>
<gene>
    <name evidence="10" type="ORF">HXN33_03975</name>
</gene>
<feature type="domain" description="RagB/SusD" evidence="8">
    <location>
        <begin position="391"/>
        <end position="527"/>
    </location>
</feature>
<dbReference type="Pfam" id="PF07980">
    <property type="entry name" value="SusD_RagB"/>
    <property type="match status" value="1"/>
</dbReference>
<evidence type="ECO:0000313" key="11">
    <source>
        <dbReference type="Proteomes" id="UP000757461"/>
    </source>
</evidence>
<evidence type="ECO:0000256" key="6">
    <source>
        <dbReference type="SAM" id="MobiDB-lite"/>
    </source>
</evidence>
<dbReference type="PROSITE" id="PS51257">
    <property type="entry name" value="PROKAR_LIPOPROTEIN"/>
    <property type="match status" value="1"/>
</dbReference>
<dbReference type="Gene3D" id="1.25.40.390">
    <property type="match status" value="1"/>
</dbReference>
<dbReference type="Pfam" id="PF14322">
    <property type="entry name" value="SusD-like_3"/>
    <property type="match status" value="1"/>
</dbReference>
<dbReference type="Proteomes" id="UP000757461">
    <property type="component" value="Unassembled WGS sequence"/>
</dbReference>
<keyword evidence="5" id="KW-0998">Cell outer membrane</keyword>
<keyword evidence="3 7" id="KW-0732">Signal</keyword>
<evidence type="ECO:0000256" key="4">
    <source>
        <dbReference type="ARBA" id="ARBA00023136"/>
    </source>
</evidence>
<evidence type="ECO:0000256" key="7">
    <source>
        <dbReference type="SAM" id="SignalP"/>
    </source>
</evidence>
<dbReference type="AlphaFoldDB" id="A0A930N5P3"/>
<comment type="subcellular location">
    <subcellularLocation>
        <location evidence="1">Cell outer membrane</location>
    </subcellularLocation>
</comment>
<feature type="domain" description="SusD-like N-terminal" evidence="9">
    <location>
        <begin position="104"/>
        <end position="216"/>
    </location>
</feature>
<keyword evidence="4" id="KW-0472">Membrane</keyword>
<dbReference type="InterPro" id="IPR012944">
    <property type="entry name" value="SusD_RagB_dom"/>
</dbReference>
<evidence type="ECO:0000259" key="9">
    <source>
        <dbReference type="Pfam" id="PF14322"/>
    </source>
</evidence>
<comment type="similarity">
    <text evidence="2">Belongs to the SusD family.</text>
</comment>
<evidence type="ECO:0000256" key="5">
    <source>
        <dbReference type="ARBA" id="ARBA00023237"/>
    </source>
</evidence>
<dbReference type="InterPro" id="IPR011990">
    <property type="entry name" value="TPR-like_helical_dom_sf"/>
</dbReference>
<dbReference type="GO" id="GO:0009279">
    <property type="term" value="C:cell outer membrane"/>
    <property type="evidence" value="ECO:0007669"/>
    <property type="project" value="UniProtKB-SubCell"/>
</dbReference>
<proteinExistence type="inferred from homology"/>
<comment type="caution">
    <text evidence="10">The sequence shown here is derived from an EMBL/GenBank/DDBJ whole genome shotgun (WGS) entry which is preliminary data.</text>
</comment>